<proteinExistence type="predicted"/>
<evidence type="ECO:0000256" key="1">
    <source>
        <dbReference type="SAM" id="Phobius"/>
    </source>
</evidence>
<dbReference type="AlphaFoldDB" id="A0A292Q1R4"/>
<evidence type="ECO:0000313" key="2">
    <source>
        <dbReference type="EMBL" id="CUS13001.1"/>
    </source>
</evidence>
<evidence type="ECO:0008006" key="4">
    <source>
        <dbReference type="Google" id="ProtNLM"/>
    </source>
</evidence>
<keyword evidence="1" id="KW-0812">Transmembrane</keyword>
<keyword evidence="1" id="KW-0472">Membrane</keyword>
<organism evidence="2 3">
    <name type="scientific">Tuber aestivum</name>
    <name type="common">summer truffle</name>
    <dbReference type="NCBI Taxonomy" id="59557"/>
    <lineage>
        <taxon>Eukaryota</taxon>
        <taxon>Fungi</taxon>
        <taxon>Dikarya</taxon>
        <taxon>Ascomycota</taxon>
        <taxon>Pezizomycotina</taxon>
        <taxon>Pezizomycetes</taxon>
        <taxon>Pezizales</taxon>
        <taxon>Tuberaceae</taxon>
        <taxon>Tuber</taxon>
    </lineage>
</organism>
<feature type="transmembrane region" description="Helical" evidence="1">
    <location>
        <begin position="26"/>
        <end position="45"/>
    </location>
</feature>
<feature type="transmembrane region" description="Helical" evidence="1">
    <location>
        <begin position="57"/>
        <end position="76"/>
    </location>
</feature>
<accession>A0A292Q1R4</accession>
<reference evidence="2" key="1">
    <citation type="submission" date="2015-10" db="EMBL/GenBank/DDBJ databases">
        <authorList>
            <person name="Regsiter A."/>
            <person name="william w."/>
        </authorList>
    </citation>
    <scope>NUCLEOTIDE SEQUENCE</scope>
    <source>
        <strain evidence="2">Montdore</strain>
    </source>
</reference>
<feature type="transmembrane region" description="Helical" evidence="1">
    <location>
        <begin position="82"/>
        <end position="100"/>
    </location>
</feature>
<evidence type="ECO:0000313" key="3">
    <source>
        <dbReference type="Proteomes" id="UP001412239"/>
    </source>
</evidence>
<sequence length="159" mass="18747">MGLDMIWGVCRLRVVRQVPFRPHHHLFFLLFFPFPYSSFLSSFMITTVRCGIHLSFFSPASPLPGYFFLFSFFLCVERWDDWWVGLVPGRVFFWGVAIYLSSPRNAKWAMDGVVPVRWMDGWMMDGWMGERAWVRLMGARRGTGTRVHTRAIVLDRTVW</sequence>
<name>A0A292Q1R4_9PEZI</name>
<dbReference type="EMBL" id="LN890979">
    <property type="protein sequence ID" value="CUS13001.1"/>
    <property type="molecule type" value="Genomic_DNA"/>
</dbReference>
<keyword evidence="3" id="KW-1185">Reference proteome</keyword>
<protein>
    <recommendedName>
        <fullName evidence="4">Transmembrane protein</fullName>
    </recommendedName>
</protein>
<keyword evidence="1" id="KW-1133">Transmembrane helix</keyword>
<gene>
    <name evidence="2" type="ORF">GSTUAT00002916001</name>
</gene>
<dbReference type="Proteomes" id="UP001412239">
    <property type="component" value="Unassembled WGS sequence"/>
</dbReference>